<keyword evidence="3" id="KW-1185">Reference proteome</keyword>
<gene>
    <name evidence="2" type="ORF">J2X20_002325</name>
</gene>
<evidence type="ECO:0000256" key="1">
    <source>
        <dbReference type="SAM" id="SignalP"/>
    </source>
</evidence>
<accession>A0ABU1YNY5</accession>
<proteinExistence type="predicted"/>
<name>A0ABU1YNY5_ROSSA</name>
<comment type="caution">
    <text evidence="2">The sequence shown here is derived from an EMBL/GenBank/DDBJ whole genome shotgun (WGS) entry which is preliminary data.</text>
</comment>
<feature type="chain" id="PRO_5046157372" evidence="1">
    <location>
        <begin position="21"/>
        <end position="242"/>
    </location>
</feature>
<keyword evidence="1" id="KW-0732">Signal</keyword>
<dbReference type="PANTHER" id="PTHR35936">
    <property type="entry name" value="MEMBRANE-BOUND LYTIC MUREIN TRANSGLYCOSYLASE F"/>
    <property type="match status" value="1"/>
</dbReference>
<sequence>MGLTRRQLLLAACAPATAAAADAPLVVLVDSSVQMPQALIHDGQVVDGLQHDIAVEIGQRLGRPLRFRVVPRRRVGPLLLAGEEADLICTYLPAWLPGPLQWSRPFLEDGELLVTARRGPAPLRLRDVAGQRIGTIAGFEYTEVAAALGKGFLRDDGPNLQSLLRKLALGRVDHALVGRASFEYLLRRGEVPVALHPPLVVAQWRTACALSPHAPLALADLDAALAALQADGGLARIVDRYR</sequence>
<dbReference type="RefSeq" id="WP_310264704.1">
    <property type="nucleotide sequence ID" value="NZ_JAVDXU010000001.1"/>
</dbReference>
<feature type="signal peptide" evidence="1">
    <location>
        <begin position="1"/>
        <end position="20"/>
    </location>
</feature>
<evidence type="ECO:0000313" key="2">
    <source>
        <dbReference type="EMBL" id="MDR7269696.1"/>
    </source>
</evidence>
<evidence type="ECO:0000313" key="3">
    <source>
        <dbReference type="Proteomes" id="UP001180453"/>
    </source>
</evidence>
<dbReference type="Proteomes" id="UP001180453">
    <property type="component" value="Unassembled WGS sequence"/>
</dbReference>
<organism evidence="2 3">
    <name type="scientific">Roseateles saccharophilus</name>
    <name type="common">Pseudomonas saccharophila</name>
    <dbReference type="NCBI Taxonomy" id="304"/>
    <lineage>
        <taxon>Bacteria</taxon>
        <taxon>Pseudomonadati</taxon>
        <taxon>Pseudomonadota</taxon>
        <taxon>Betaproteobacteria</taxon>
        <taxon>Burkholderiales</taxon>
        <taxon>Sphaerotilaceae</taxon>
        <taxon>Roseateles</taxon>
    </lineage>
</organism>
<dbReference type="PANTHER" id="PTHR35936:SF6">
    <property type="entry name" value="AMINO ACID ABC TRANSPORTER SUBSTRATE-BINDING PAAT FAMILY PROTEIN"/>
    <property type="match status" value="1"/>
</dbReference>
<protein>
    <submittedName>
        <fullName evidence="2">ABC-type amino acid transport substrate-binding protein</fullName>
    </submittedName>
</protein>
<dbReference type="Gene3D" id="3.40.190.10">
    <property type="entry name" value="Periplasmic binding protein-like II"/>
    <property type="match status" value="2"/>
</dbReference>
<dbReference type="SUPFAM" id="SSF53850">
    <property type="entry name" value="Periplasmic binding protein-like II"/>
    <property type="match status" value="1"/>
</dbReference>
<dbReference type="EMBL" id="JAVDXU010000001">
    <property type="protein sequence ID" value="MDR7269696.1"/>
    <property type="molecule type" value="Genomic_DNA"/>
</dbReference>
<reference evidence="2 3" key="1">
    <citation type="submission" date="2023-07" db="EMBL/GenBank/DDBJ databases">
        <title>Sorghum-associated microbial communities from plants grown in Nebraska, USA.</title>
        <authorList>
            <person name="Schachtman D."/>
        </authorList>
    </citation>
    <scope>NUCLEOTIDE SEQUENCE [LARGE SCALE GENOMIC DNA]</scope>
    <source>
        <strain evidence="2 3">BE314</strain>
    </source>
</reference>